<evidence type="ECO:0000313" key="1">
    <source>
        <dbReference type="EMBL" id="RNA43887.1"/>
    </source>
</evidence>
<evidence type="ECO:0000313" key="2">
    <source>
        <dbReference type="Proteomes" id="UP000276133"/>
    </source>
</evidence>
<name>A0A3M7T7N4_BRAPC</name>
<dbReference type="EMBL" id="REGN01000173">
    <property type="protein sequence ID" value="RNA43887.1"/>
    <property type="molecule type" value="Genomic_DNA"/>
</dbReference>
<reference evidence="1 2" key="1">
    <citation type="journal article" date="2018" name="Sci. Rep.">
        <title>Genomic signatures of local adaptation to the degree of environmental predictability in rotifers.</title>
        <authorList>
            <person name="Franch-Gras L."/>
            <person name="Hahn C."/>
            <person name="Garcia-Roger E.M."/>
            <person name="Carmona M.J."/>
            <person name="Serra M."/>
            <person name="Gomez A."/>
        </authorList>
    </citation>
    <scope>NUCLEOTIDE SEQUENCE [LARGE SCALE GENOMIC DNA]</scope>
    <source>
        <strain evidence="1">HYR1</strain>
    </source>
</reference>
<sequence length="63" mass="7642">MNDLMKKRSKQKEYQKILNVNLIDKRKTFLSKLFLQMSDFVQLADCFSRLFDNRQAFLSLHQE</sequence>
<accession>A0A3M7T7N4</accession>
<comment type="caution">
    <text evidence="1">The sequence shown here is derived from an EMBL/GenBank/DDBJ whole genome shotgun (WGS) entry which is preliminary data.</text>
</comment>
<keyword evidence="2" id="KW-1185">Reference proteome</keyword>
<dbReference type="Proteomes" id="UP000276133">
    <property type="component" value="Unassembled WGS sequence"/>
</dbReference>
<organism evidence="1 2">
    <name type="scientific">Brachionus plicatilis</name>
    <name type="common">Marine rotifer</name>
    <name type="synonym">Brachionus muelleri</name>
    <dbReference type="NCBI Taxonomy" id="10195"/>
    <lineage>
        <taxon>Eukaryota</taxon>
        <taxon>Metazoa</taxon>
        <taxon>Spiralia</taxon>
        <taxon>Gnathifera</taxon>
        <taxon>Rotifera</taxon>
        <taxon>Eurotatoria</taxon>
        <taxon>Monogononta</taxon>
        <taxon>Pseudotrocha</taxon>
        <taxon>Ploima</taxon>
        <taxon>Brachionidae</taxon>
        <taxon>Brachionus</taxon>
    </lineage>
</organism>
<proteinExistence type="predicted"/>
<gene>
    <name evidence="1" type="ORF">BpHYR1_026145</name>
</gene>
<protein>
    <submittedName>
        <fullName evidence="1">Uncharacterized protein</fullName>
    </submittedName>
</protein>
<dbReference type="AlphaFoldDB" id="A0A3M7T7N4"/>